<accession>G8QT71</accession>
<protein>
    <submittedName>
        <fullName evidence="1">Uncharacterized protein</fullName>
    </submittedName>
</protein>
<dbReference type="RefSeq" id="WP_014269887.1">
    <property type="nucleotide sequence ID" value="NC_016633.1"/>
</dbReference>
<gene>
    <name evidence="1" type="ordered locus">SpiGrapes_1221</name>
</gene>
<dbReference type="KEGG" id="sgp:SpiGrapes_1221"/>
<reference evidence="1 2" key="1">
    <citation type="submission" date="2011-11" db="EMBL/GenBank/DDBJ databases">
        <title>Complete sequence of Spirochaeta sp. grapes.</title>
        <authorList>
            <consortium name="US DOE Joint Genome Institute"/>
            <person name="Lucas S."/>
            <person name="Han J."/>
            <person name="Lapidus A."/>
            <person name="Cheng J.-F."/>
            <person name="Goodwin L."/>
            <person name="Pitluck S."/>
            <person name="Peters L."/>
            <person name="Ovchinnikova G."/>
            <person name="Munk A.C."/>
            <person name="Detter J.C."/>
            <person name="Han C."/>
            <person name="Tapia R."/>
            <person name="Land M."/>
            <person name="Hauser L."/>
            <person name="Kyrpides N."/>
            <person name="Ivanova N."/>
            <person name="Pagani I."/>
            <person name="Ritalahtilisa K."/>
            <person name="Loeffler F."/>
            <person name="Woyke T."/>
        </authorList>
    </citation>
    <scope>NUCLEOTIDE SEQUENCE [LARGE SCALE GENOMIC DNA]</scope>
    <source>
        <strain evidence="2">ATCC BAA-1885 / DSM 22778 / Grapes</strain>
    </source>
</reference>
<dbReference type="EMBL" id="CP003155">
    <property type="protein sequence ID" value="AEV29038.1"/>
    <property type="molecule type" value="Genomic_DNA"/>
</dbReference>
<dbReference type="Proteomes" id="UP000005632">
    <property type="component" value="Chromosome"/>
</dbReference>
<name>G8QT71_SPHPG</name>
<evidence type="ECO:0000313" key="1">
    <source>
        <dbReference type="EMBL" id="AEV29038.1"/>
    </source>
</evidence>
<dbReference type="OrthoDB" id="370655at2"/>
<dbReference type="AlphaFoldDB" id="G8QT71"/>
<keyword evidence="2" id="KW-1185">Reference proteome</keyword>
<proteinExistence type="predicted"/>
<evidence type="ECO:0000313" key="2">
    <source>
        <dbReference type="Proteomes" id="UP000005632"/>
    </source>
</evidence>
<sequence length="186" mass="20329">MRVQRKMVLTLIILYLSFSVLGARTLTVTDINVQGVVPVSESFTVVQNPDALNFNLAESRNTQLVVGTYTLLSNNNMALFHMYIKPGEDGMGDRFAFFLDNARGFNGGKKTVLPFLVRVTSSVSGAVSIAGDTSMDKEIGVRGIYAANDEITYETGEIIADIPNFSLDDYANGWYSASIQLSIEAH</sequence>
<organism evidence="1 2">
    <name type="scientific">Sphaerochaeta pleomorpha (strain ATCC BAA-1885 / DSM 22778 / Grapes)</name>
    <dbReference type="NCBI Taxonomy" id="158190"/>
    <lineage>
        <taxon>Bacteria</taxon>
        <taxon>Pseudomonadati</taxon>
        <taxon>Spirochaetota</taxon>
        <taxon>Spirochaetia</taxon>
        <taxon>Spirochaetales</taxon>
        <taxon>Sphaerochaetaceae</taxon>
        <taxon>Sphaerochaeta</taxon>
    </lineage>
</organism>
<dbReference type="HOGENOM" id="CLU_1453548_0_0_12"/>